<name>A0ACB9PAF6_BAUVA</name>
<organism evidence="1 2">
    <name type="scientific">Bauhinia variegata</name>
    <name type="common">Purple orchid tree</name>
    <name type="synonym">Phanera variegata</name>
    <dbReference type="NCBI Taxonomy" id="167791"/>
    <lineage>
        <taxon>Eukaryota</taxon>
        <taxon>Viridiplantae</taxon>
        <taxon>Streptophyta</taxon>
        <taxon>Embryophyta</taxon>
        <taxon>Tracheophyta</taxon>
        <taxon>Spermatophyta</taxon>
        <taxon>Magnoliopsida</taxon>
        <taxon>eudicotyledons</taxon>
        <taxon>Gunneridae</taxon>
        <taxon>Pentapetalae</taxon>
        <taxon>rosids</taxon>
        <taxon>fabids</taxon>
        <taxon>Fabales</taxon>
        <taxon>Fabaceae</taxon>
        <taxon>Cercidoideae</taxon>
        <taxon>Cercideae</taxon>
        <taxon>Bauhiniinae</taxon>
        <taxon>Bauhinia</taxon>
    </lineage>
</organism>
<reference evidence="1 2" key="1">
    <citation type="journal article" date="2022" name="DNA Res.">
        <title>Chromosomal-level genome assembly of the orchid tree Bauhinia variegata (Leguminosae; Cercidoideae) supports the allotetraploid origin hypothesis of Bauhinia.</title>
        <authorList>
            <person name="Zhong Y."/>
            <person name="Chen Y."/>
            <person name="Zheng D."/>
            <person name="Pang J."/>
            <person name="Liu Y."/>
            <person name="Luo S."/>
            <person name="Meng S."/>
            <person name="Qian L."/>
            <person name="Wei D."/>
            <person name="Dai S."/>
            <person name="Zhou R."/>
        </authorList>
    </citation>
    <scope>NUCLEOTIDE SEQUENCE [LARGE SCALE GENOMIC DNA]</scope>
    <source>
        <strain evidence="1">BV-YZ2020</strain>
    </source>
</reference>
<gene>
    <name evidence="1" type="ORF">L6164_012172</name>
</gene>
<protein>
    <submittedName>
        <fullName evidence="1">Uncharacterized protein</fullName>
    </submittedName>
</protein>
<comment type="caution">
    <text evidence="1">The sequence shown here is derived from an EMBL/GenBank/DDBJ whole genome shotgun (WGS) entry which is preliminary data.</text>
</comment>
<accession>A0ACB9PAF6</accession>
<evidence type="ECO:0000313" key="2">
    <source>
        <dbReference type="Proteomes" id="UP000828941"/>
    </source>
</evidence>
<proteinExistence type="predicted"/>
<evidence type="ECO:0000313" key="1">
    <source>
        <dbReference type="EMBL" id="KAI4345002.1"/>
    </source>
</evidence>
<keyword evidence="2" id="KW-1185">Reference proteome</keyword>
<sequence length="280" mass="31840">MEASVPLDEMIYYPLQKGNWSTLAVSRELDEEWEKEEQLLQAQTQALQASTKPSVLNKGKGTWKGKGNKEAEGNQKGWSGEKQKEATSKWKSKAHIECFRCHKFGHYKSECRTNLRRGEKSNYAEQQEKEAEISLLMVYHAGEENTKNIWYLDSGCSNHMSGDKETFAELDETFNDIVKFGDHSTVEVRGRDKVSIQTKSGHVQSILNVLYVPNLKTNLLSIGQLQEKGYEIVIKNGVCQVKDDELGLILQAKMTSNRMFPIYLQNSKLNCLVVEKNNLA</sequence>
<dbReference type="EMBL" id="CM039430">
    <property type="protein sequence ID" value="KAI4345002.1"/>
    <property type="molecule type" value="Genomic_DNA"/>
</dbReference>
<dbReference type="Proteomes" id="UP000828941">
    <property type="component" value="Chromosome 5"/>
</dbReference>